<evidence type="ECO:0000313" key="1">
    <source>
        <dbReference type="EMBL" id="MBX62894.1"/>
    </source>
</evidence>
<dbReference type="EMBL" id="GGEC01082410">
    <property type="protein sequence ID" value="MBX62894.1"/>
    <property type="molecule type" value="Transcribed_RNA"/>
</dbReference>
<accession>A0A2P2Q7E8</accession>
<organism evidence="1">
    <name type="scientific">Rhizophora mucronata</name>
    <name type="common">Asiatic mangrove</name>
    <dbReference type="NCBI Taxonomy" id="61149"/>
    <lineage>
        <taxon>Eukaryota</taxon>
        <taxon>Viridiplantae</taxon>
        <taxon>Streptophyta</taxon>
        <taxon>Embryophyta</taxon>
        <taxon>Tracheophyta</taxon>
        <taxon>Spermatophyta</taxon>
        <taxon>Magnoliopsida</taxon>
        <taxon>eudicotyledons</taxon>
        <taxon>Gunneridae</taxon>
        <taxon>Pentapetalae</taxon>
        <taxon>rosids</taxon>
        <taxon>fabids</taxon>
        <taxon>Malpighiales</taxon>
        <taxon>Rhizophoraceae</taxon>
        <taxon>Rhizophora</taxon>
    </lineage>
</organism>
<proteinExistence type="predicted"/>
<sequence length="23" mass="2940">MMIFLLFIIHFKWVQILFQMINL</sequence>
<name>A0A2P2Q7E8_RHIMU</name>
<protein>
    <submittedName>
        <fullName evidence="1">Uncharacterized protein</fullName>
    </submittedName>
</protein>
<dbReference type="AlphaFoldDB" id="A0A2P2Q7E8"/>
<reference evidence="1" key="1">
    <citation type="submission" date="2018-02" db="EMBL/GenBank/DDBJ databases">
        <title>Rhizophora mucronata_Transcriptome.</title>
        <authorList>
            <person name="Meera S.P."/>
            <person name="Sreeshan A."/>
            <person name="Augustine A."/>
        </authorList>
    </citation>
    <scope>NUCLEOTIDE SEQUENCE</scope>
    <source>
        <tissue evidence="1">Leaf</tissue>
    </source>
</reference>